<dbReference type="InterPro" id="IPR013083">
    <property type="entry name" value="Znf_RING/FYVE/PHD"/>
</dbReference>
<feature type="compositionally biased region" description="Basic residues" evidence="6">
    <location>
        <begin position="333"/>
        <end position="345"/>
    </location>
</feature>
<dbReference type="Pfam" id="PF04564">
    <property type="entry name" value="U-box"/>
    <property type="match status" value="1"/>
</dbReference>
<protein>
    <recommendedName>
        <fullName evidence="3">RING-type E3 ubiquitin transferase</fullName>
        <ecNumber evidence="3">2.3.2.27</ecNumber>
    </recommendedName>
</protein>
<dbReference type="InterPro" id="IPR015943">
    <property type="entry name" value="WD40/YVTN_repeat-like_dom_sf"/>
</dbReference>
<dbReference type="PANTHER" id="PTHR47446:SF2">
    <property type="entry name" value="RING-TYPE E3 UBIQUITIN TRANSFERASE"/>
    <property type="match status" value="1"/>
</dbReference>
<proteinExistence type="predicted"/>
<evidence type="ECO:0000256" key="4">
    <source>
        <dbReference type="ARBA" id="ARBA00022679"/>
    </source>
</evidence>
<dbReference type="SUPFAM" id="SSF50978">
    <property type="entry name" value="WD40 repeat-like"/>
    <property type="match status" value="1"/>
</dbReference>
<comment type="catalytic activity">
    <reaction evidence="1">
        <text>S-ubiquitinyl-[E2 ubiquitin-conjugating enzyme]-L-cysteine + [acceptor protein]-L-lysine = [E2 ubiquitin-conjugating enzyme]-L-cysteine + N(6)-ubiquitinyl-[acceptor protein]-L-lysine.</text>
        <dbReference type="EC" id="2.3.2.27"/>
    </reaction>
</comment>
<dbReference type="InterPro" id="IPR056514">
    <property type="entry name" value="ARM_LIN_2nd"/>
</dbReference>
<dbReference type="Gene3D" id="2.130.10.10">
    <property type="entry name" value="YVTN repeat-like/Quinoprotein amine dehydrogenase"/>
    <property type="match status" value="2"/>
</dbReference>
<evidence type="ECO:0000256" key="2">
    <source>
        <dbReference type="ARBA" id="ARBA00004906"/>
    </source>
</evidence>
<dbReference type="InterPro" id="IPR052858">
    <property type="entry name" value="E3_ubiquitin-ligase_LIN"/>
</dbReference>
<dbReference type="SUPFAM" id="SSF57850">
    <property type="entry name" value="RING/U-box"/>
    <property type="match status" value="1"/>
</dbReference>
<dbReference type="SUPFAM" id="SSF48371">
    <property type="entry name" value="ARM repeat"/>
    <property type="match status" value="1"/>
</dbReference>
<accession>A0A835PL07</accession>
<feature type="compositionally biased region" description="Polar residues" evidence="6">
    <location>
        <begin position="444"/>
        <end position="455"/>
    </location>
</feature>
<organism evidence="8 9">
    <name type="scientific">Vanilla planifolia</name>
    <name type="common">Vanilla</name>
    <dbReference type="NCBI Taxonomy" id="51239"/>
    <lineage>
        <taxon>Eukaryota</taxon>
        <taxon>Viridiplantae</taxon>
        <taxon>Streptophyta</taxon>
        <taxon>Embryophyta</taxon>
        <taxon>Tracheophyta</taxon>
        <taxon>Spermatophyta</taxon>
        <taxon>Magnoliopsida</taxon>
        <taxon>Liliopsida</taxon>
        <taxon>Asparagales</taxon>
        <taxon>Orchidaceae</taxon>
        <taxon>Vanilloideae</taxon>
        <taxon>Vanilleae</taxon>
        <taxon>Vanilla</taxon>
    </lineage>
</organism>
<dbReference type="Pfam" id="PF00400">
    <property type="entry name" value="WD40"/>
    <property type="match status" value="2"/>
</dbReference>
<evidence type="ECO:0000259" key="7">
    <source>
        <dbReference type="PROSITE" id="PS51698"/>
    </source>
</evidence>
<feature type="region of interest" description="Disordered" evidence="6">
    <location>
        <begin position="444"/>
        <end position="482"/>
    </location>
</feature>
<dbReference type="PROSITE" id="PS50082">
    <property type="entry name" value="WD_REPEATS_2"/>
    <property type="match status" value="1"/>
</dbReference>
<reference evidence="8 9" key="1">
    <citation type="journal article" date="2020" name="Nat. Food">
        <title>A phased Vanilla planifolia genome enables genetic improvement of flavour and production.</title>
        <authorList>
            <person name="Hasing T."/>
            <person name="Tang H."/>
            <person name="Brym M."/>
            <person name="Khazi F."/>
            <person name="Huang T."/>
            <person name="Chambers A.H."/>
        </authorList>
    </citation>
    <scope>NUCLEOTIDE SEQUENCE [LARGE SCALE GENOMIC DNA]</scope>
    <source>
        <tissue evidence="8">Leaf</tissue>
    </source>
</reference>
<evidence type="ECO:0000256" key="3">
    <source>
        <dbReference type="ARBA" id="ARBA00012483"/>
    </source>
</evidence>
<feature type="region of interest" description="Disordered" evidence="6">
    <location>
        <begin position="294"/>
        <end position="350"/>
    </location>
</feature>
<dbReference type="Pfam" id="PF23628">
    <property type="entry name" value="ARM_LIN_C"/>
    <property type="match status" value="1"/>
</dbReference>
<dbReference type="InterPro" id="IPR055566">
    <property type="entry name" value="ARM_LIN"/>
</dbReference>
<feature type="compositionally biased region" description="Polar residues" evidence="6">
    <location>
        <begin position="470"/>
        <end position="482"/>
    </location>
</feature>
<evidence type="ECO:0000256" key="6">
    <source>
        <dbReference type="SAM" id="MobiDB-lite"/>
    </source>
</evidence>
<name>A0A835PL07_VANPL</name>
<comment type="pathway">
    <text evidence="2">Protein modification; protein ubiquitination.</text>
</comment>
<dbReference type="PROSITE" id="PS50294">
    <property type="entry name" value="WD_REPEATS_REGION"/>
    <property type="match status" value="1"/>
</dbReference>
<dbReference type="OrthoDB" id="525163at2759"/>
<dbReference type="GO" id="GO:0016567">
    <property type="term" value="P:protein ubiquitination"/>
    <property type="evidence" value="ECO:0007669"/>
    <property type="project" value="UniProtKB-UniPathway"/>
</dbReference>
<feature type="repeat" description="WD" evidence="5">
    <location>
        <begin position="1068"/>
        <end position="1109"/>
    </location>
</feature>
<dbReference type="UniPathway" id="UPA00143"/>
<dbReference type="Gene3D" id="1.25.10.10">
    <property type="entry name" value="Leucine-rich Repeat Variant"/>
    <property type="match status" value="1"/>
</dbReference>
<dbReference type="InterPro" id="IPR011989">
    <property type="entry name" value="ARM-like"/>
</dbReference>
<dbReference type="EC" id="2.3.2.27" evidence="3"/>
<dbReference type="Gene3D" id="3.30.40.10">
    <property type="entry name" value="Zinc/RING finger domain, C3HC4 (zinc finger)"/>
    <property type="match status" value="1"/>
</dbReference>
<dbReference type="Pfam" id="PF23568">
    <property type="entry name" value="ARM_LIN"/>
    <property type="match status" value="1"/>
</dbReference>
<keyword evidence="5" id="KW-0853">WD repeat</keyword>
<dbReference type="Proteomes" id="UP000636800">
    <property type="component" value="Chromosome 13"/>
</dbReference>
<dbReference type="PANTHER" id="PTHR47446">
    <property type="entry name" value="RING-TYPE E3 UBIQUITIN TRANSFERASE"/>
    <property type="match status" value="1"/>
</dbReference>
<evidence type="ECO:0000313" key="9">
    <source>
        <dbReference type="Proteomes" id="UP000636800"/>
    </source>
</evidence>
<dbReference type="InterPro" id="IPR056512">
    <property type="entry name" value="LIN_N"/>
</dbReference>
<dbReference type="InterPro" id="IPR001680">
    <property type="entry name" value="WD40_rpt"/>
</dbReference>
<dbReference type="InterPro" id="IPR045210">
    <property type="entry name" value="RING-Ubox_PUB"/>
</dbReference>
<evidence type="ECO:0000313" key="8">
    <source>
        <dbReference type="EMBL" id="KAG0454618.1"/>
    </source>
</evidence>
<dbReference type="SMART" id="SM00320">
    <property type="entry name" value="WD40"/>
    <property type="match status" value="5"/>
</dbReference>
<dbReference type="SMART" id="SM00504">
    <property type="entry name" value="Ubox"/>
    <property type="match status" value="1"/>
</dbReference>
<dbReference type="InterPro" id="IPR036322">
    <property type="entry name" value="WD40_repeat_dom_sf"/>
</dbReference>
<keyword evidence="4" id="KW-0808">Transferase</keyword>
<comment type="caution">
    <text evidence="8">The sequence shown here is derived from an EMBL/GenBank/DDBJ whole genome shotgun (WGS) entry which is preliminary data.</text>
</comment>
<dbReference type="InterPro" id="IPR016024">
    <property type="entry name" value="ARM-type_fold"/>
</dbReference>
<feature type="compositionally biased region" description="Low complexity" evidence="6">
    <location>
        <begin position="306"/>
        <end position="317"/>
    </location>
</feature>
<sequence length="1283" mass="142148">MTAVTGGFVLRRVTAFLEEVIWNLDERQRVLSAARRRLSSPADPATVHAISVLSDNLDPSSSSSVAAAATASAAVGGGKPSALSVLILSISLALRRRHADAARSLLDLFAHDPTAARGDIAPQLFEELFLPHLFQVVRWFADRRSRVLSSVEEGGRVGATASMAILSRMSGGQATELRELERTYENVMDENSRVYAGYLKEVLRSGDGVRPPELVFPMADGNEDETKEEVEDEIFREAIGSTNERFNPIWSEGDQSVELPGGRTSFARAPSLYPQRINPQLLYKESSIDSIGSRIKDVPGSDEAFNSVVNSDVSSSDPEPHQEEEDRKQATLQRRRQQQRQRRKSSVSLSSTDLGRVVADNFLASTKQAPPKDFVCPITNQLFDDPVTLETGQTYERRAIQEWLDRGNMTCPITRQKLHSTKLPKTNYVLKRLIASWREENDCSTTVTPVSSRKPSPTVARRTNPPKRSPSPTSVISQATTDGTTGDLQHAITCLCTSEVLSEAEMAVLYIERLWRETGADTKVLSSLSKPAVVNGFVEMLFHSVEPQVLRTTVFLLCELASRDKLVIQSLTRVDSDVEFIVALFKKGLVEAVVLIYLLRPSFESFLEMDMVEALLLVLKSSDDSYNMCLKPKAASILLLQQILASDNKIPSEVIDVVVSEGVVESVIPSLVANLEEERMAAMRIIMRCMEVDGKSRHMIVGKVGLDAMLENFVTVSDIERFEIVRFLFELVKLDRINNDRLLHNIKDGGKFSMMHALLVYLQTALQDQSPIIAGLLLQLDILVEPRKASIYREEAIDALISCLRNPDFHNSQLLAVETILSLQGRFSSSGEPIVRALLLKRAGMKRGNRSSTGSDQINYVLDESKDTLEEERAAEEWERKMAFVLVSHEFGLLFETLAEGLKSEEREFFSACLVSASWLTYMLSILPDTGLRGAAKVCLLKHFVSILKSAKHADDKALAMLALRSFIQDSDGLHELTFDIKDIITTLRELKKSYVLAKELLKLFCHGKESCIPDMWNHKVLVQVDCSMHGEVLSICYFKNRIISGHSDGTVKVWGCGQKLLHQVQETREHAKAVTSLAISPSGKKLFSGSIDKSLRVWSLHDGQINCMEVHDTKDQIHNLTIASNMACFIPQGAGVKVLTWNGGSKIINPNNYRNILHNSIKQQKLLAKANPVYALEVQDGLIYSASSPLDGTAVKIWNASDYSQVGSLPSTLEVRCMAISNELIYLGSKTGVVEIWAKDKLLRVGTLQIGTNCKVQCMAVVGDEVLVVGTSTGRLQAWGLT</sequence>
<feature type="region of interest" description="Disordered" evidence="6">
    <location>
        <begin position="246"/>
        <end position="271"/>
    </location>
</feature>
<feature type="domain" description="U-box" evidence="7">
    <location>
        <begin position="369"/>
        <end position="444"/>
    </location>
</feature>
<keyword evidence="9" id="KW-1185">Reference proteome</keyword>
<dbReference type="PROSITE" id="PS51698">
    <property type="entry name" value="U_BOX"/>
    <property type="match status" value="1"/>
</dbReference>
<dbReference type="GO" id="GO:0061630">
    <property type="term" value="F:ubiquitin protein ligase activity"/>
    <property type="evidence" value="ECO:0007669"/>
    <property type="project" value="UniProtKB-EC"/>
</dbReference>
<feature type="compositionally biased region" description="Basic and acidic residues" evidence="6">
    <location>
        <begin position="318"/>
        <end position="329"/>
    </location>
</feature>
<gene>
    <name evidence="8" type="ORF">HPP92_023910</name>
</gene>
<evidence type="ECO:0000256" key="1">
    <source>
        <dbReference type="ARBA" id="ARBA00000900"/>
    </source>
</evidence>
<dbReference type="CDD" id="cd16664">
    <property type="entry name" value="RING-Ubox_PUB"/>
    <property type="match status" value="1"/>
</dbReference>
<dbReference type="InterPro" id="IPR003613">
    <property type="entry name" value="Ubox_domain"/>
</dbReference>
<dbReference type="EMBL" id="JADCNL010000013">
    <property type="protein sequence ID" value="KAG0454618.1"/>
    <property type="molecule type" value="Genomic_DNA"/>
</dbReference>
<dbReference type="Pfam" id="PF23654">
    <property type="entry name" value="ARM_LIN_2nd"/>
    <property type="match status" value="1"/>
</dbReference>
<evidence type="ECO:0000256" key="5">
    <source>
        <dbReference type="PROSITE-ProRule" id="PRU00221"/>
    </source>
</evidence>